<feature type="compositionally biased region" description="Basic and acidic residues" evidence="1">
    <location>
        <begin position="31"/>
        <end position="43"/>
    </location>
</feature>
<sequence length="357" mass="39303">MQILSYAKEKNITISKIGISKPPCKNCEENLESSKVEHEHAEDGNQNPKNFEDPRAINTKRLATIKNSTFKWVVQNSLPRNANEVKEAAKKSAELRMMFNCTVNSATLLDMYDNYDREAWARHESCFANKGSYQSDRTWRKGAYARAGLYQASTGGSVIDARVNLLCASANAEVNMAGVSAGFKFILASVELNVGPVHLSCGLKASTGFAVGVDGIEVQFLGTGFTVGPKKIRLSISVLDLEMNPNAVVAALFISISNEFHSDFKVDDDDVFKSLMFAIAQFLHGGPPPPLAGACAAITIEKPRKSAPIELMVAQPVRQPEWLTTKQPKTQTTSPSWNFNILEYLFPKQKEQNVLTH</sequence>
<evidence type="ECO:0000256" key="1">
    <source>
        <dbReference type="SAM" id="MobiDB-lite"/>
    </source>
</evidence>
<reference evidence="2" key="1">
    <citation type="submission" date="2021-02" db="EMBL/GenBank/DDBJ databases">
        <authorList>
            <person name="Nowell W R."/>
        </authorList>
    </citation>
    <scope>NUCLEOTIDE SEQUENCE</scope>
</reference>
<accession>A0A813PSY8</accession>
<organism evidence="2 3">
    <name type="scientific">Adineta steineri</name>
    <dbReference type="NCBI Taxonomy" id="433720"/>
    <lineage>
        <taxon>Eukaryota</taxon>
        <taxon>Metazoa</taxon>
        <taxon>Spiralia</taxon>
        <taxon>Gnathifera</taxon>
        <taxon>Rotifera</taxon>
        <taxon>Eurotatoria</taxon>
        <taxon>Bdelloidea</taxon>
        <taxon>Adinetida</taxon>
        <taxon>Adinetidae</taxon>
        <taxon>Adineta</taxon>
    </lineage>
</organism>
<protein>
    <submittedName>
        <fullName evidence="2">Uncharacterized protein</fullName>
    </submittedName>
</protein>
<evidence type="ECO:0000313" key="3">
    <source>
        <dbReference type="Proteomes" id="UP000663891"/>
    </source>
</evidence>
<dbReference type="AlphaFoldDB" id="A0A813PSY8"/>
<dbReference type="OrthoDB" id="2333662at2759"/>
<feature type="region of interest" description="Disordered" evidence="1">
    <location>
        <begin position="31"/>
        <end position="53"/>
    </location>
</feature>
<evidence type="ECO:0000313" key="2">
    <source>
        <dbReference type="EMBL" id="CAF0755601.1"/>
    </source>
</evidence>
<dbReference type="Proteomes" id="UP000663891">
    <property type="component" value="Unassembled WGS sequence"/>
</dbReference>
<name>A0A813PSY8_9BILA</name>
<comment type="caution">
    <text evidence="2">The sequence shown here is derived from an EMBL/GenBank/DDBJ whole genome shotgun (WGS) entry which is preliminary data.</text>
</comment>
<dbReference type="EMBL" id="CAJNON010000007">
    <property type="protein sequence ID" value="CAF0755601.1"/>
    <property type="molecule type" value="Genomic_DNA"/>
</dbReference>
<gene>
    <name evidence="2" type="ORF">VCS650_LOCUS1506</name>
</gene>
<proteinExistence type="predicted"/>